<sequence length="200" mass="22834">MKILTVVLALGLLTLTAGCQTPGRDLSLQKERDSLRLEKSRLQGEVQNLRQQNTQLREQLKVLSGIEKDAKLDDIYDLKGVTISKYTNLYDKDKDGRSEMLIVYLQPMDRSGDVVKAAGAVEVELWDLSKDPEDAMLGKWQVKPAELKKLWYDSIFTVNYRLTFDMPGKIAEFTEPLTVKVTFTDYITGKVFREQKTIEP</sequence>
<accession>X0T529</accession>
<proteinExistence type="predicted"/>
<keyword evidence="1" id="KW-0175">Coiled coil</keyword>
<reference evidence="2" key="1">
    <citation type="journal article" date="2014" name="Front. Microbiol.">
        <title>High frequency of phylogenetically diverse reductive dehalogenase-homologous genes in deep subseafloor sedimentary metagenomes.</title>
        <authorList>
            <person name="Kawai M."/>
            <person name="Futagami T."/>
            <person name="Toyoda A."/>
            <person name="Takaki Y."/>
            <person name="Nishi S."/>
            <person name="Hori S."/>
            <person name="Arai W."/>
            <person name="Tsubouchi T."/>
            <person name="Morono Y."/>
            <person name="Uchiyama I."/>
            <person name="Ito T."/>
            <person name="Fujiyama A."/>
            <person name="Inagaki F."/>
            <person name="Takami H."/>
        </authorList>
    </citation>
    <scope>NUCLEOTIDE SEQUENCE</scope>
    <source>
        <strain evidence="2">Expedition CK06-06</strain>
    </source>
</reference>
<organism evidence="2">
    <name type="scientific">marine sediment metagenome</name>
    <dbReference type="NCBI Taxonomy" id="412755"/>
    <lineage>
        <taxon>unclassified sequences</taxon>
        <taxon>metagenomes</taxon>
        <taxon>ecological metagenomes</taxon>
    </lineage>
</organism>
<evidence type="ECO:0000313" key="2">
    <source>
        <dbReference type="EMBL" id="GAF83287.1"/>
    </source>
</evidence>
<comment type="caution">
    <text evidence="2">The sequence shown here is derived from an EMBL/GenBank/DDBJ whole genome shotgun (WGS) entry which is preliminary data.</text>
</comment>
<dbReference type="EMBL" id="BARS01002242">
    <property type="protein sequence ID" value="GAF83287.1"/>
    <property type="molecule type" value="Genomic_DNA"/>
</dbReference>
<gene>
    <name evidence="2" type="ORF">S01H1_04228</name>
</gene>
<name>X0T529_9ZZZZ</name>
<feature type="coiled-coil region" evidence="1">
    <location>
        <begin position="32"/>
        <end position="66"/>
    </location>
</feature>
<dbReference type="AlphaFoldDB" id="X0T529"/>
<evidence type="ECO:0000256" key="1">
    <source>
        <dbReference type="SAM" id="Coils"/>
    </source>
</evidence>
<evidence type="ECO:0008006" key="3">
    <source>
        <dbReference type="Google" id="ProtNLM"/>
    </source>
</evidence>
<dbReference type="PROSITE" id="PS51257">
    <property type="entry name" value="PROKAR_LIPOPROTEIN"/>
    <property type="match status" value="1"/>
</dbReference>
<protein>
    <recommendedName>
        <fullName evidence="3">Lipoprotein</fullName>
    </recommendedName>
</protein>